<gene>
    <name evidence="2" type="ORF">MM415A01281_0017</name>
    <name evidence="1" type="ORF">MM415B01699_0002</name>
</gene>
<protein>
    <submittedName>
        <fullName evidence="2">Uncharacterized protein</fullName>
    </submittedName>
</protein>
<organism evidence="2">
    <name type="scientific">viral metagenome</name>
    <dbReference type="NCBI Taxonomy" id="1070528"/>
    <lineage>
        <taxon>unclassified sequences</taxon>
        <taxon>metagenomes</taxon>
        <taxon>organismal metagenomes</taxon>
    </lineage>
</organism>
<name>A0A6M3K716_9ZZZZ</name>
<dbReference type="EMBL" id="MT141257">
    <property type="protein sequence ID" value="QJA57152.1"/>
    <property type="molecule type" value="Genomic_DNA"/>
</dbReference>
<evidence type="ECO:0000313" key="1">
    <source>
        <dbReference type="EMBL" id="QJA57152.1"/>
    </source>
</evidence>
<accession>A0A6M3K716</accession>
<dbReference type="EMBL" id="MT142289">
    <property type="protein sequence ID" value="QJA77563.1"/>
    <property type="molecule type" value="Genomic_DNA"/>
</dbReference>
<evidence type="ECO:0000313" key="2">
    <source>
        <dbReference type="EMBL" id="QJA77563.1"/>
    </source>
</evidence>
<reference evidence="2" key="1">
    <citation type="submission" date="2020-03" db="EMBL/GenBank/DDBJ databases">
        <title>The deep terrestrial virosphere.</title>
        <authorList>
            <person name="Holmfeldt K."/>
            <person name="Nilsson E."/>
            <person name="Simone D."/>
            <person name="Lopez-Fernandez M."/>
            <person name="Wu X."/>
            <person name="de Brujin I."/>
            <person name="Lundin D."/>
            <person name="Andersson A."/>
            <person name="Bertilsson S."/>
            <person name="Dopson M."/>
        </authorList>
    </citation>
    <scope>NUCLEOTIDE SEQUENCE</scope>
    <source>
        <strain evidence="2">MM415A01281</strain>
        <strain evidence="1">MM415B01699</strain>
    </source>
</reference>
<sequence>MQPIQQTVFDDILGDCFRACVASIFEWSIDEMPNFWEQTQDVDEYWELTDEWFMQYKGFKCLHVVLSAEHMSVVRDLLCIACAKSPRSSVDHAVVWFNGMVHDPHPSGAGLAEEPDWFTLFVPIDPRRTPK</sequence>
<proteinExistence type="predicted"/>
<dbReference type="AlphaFoldDB" id="A0A6M3K716"/>